<dbReference type="Proteomes" id="UP000295270">
    <property type="component" value="Unassembled WGS sequence"/>
</dbReference>
<evidence type="ECO:0000313" key="5">
    <source>
        <dbReference type="Proteomes" id="UP000295270"/>
    </source>
</evidence>
<dbReference type="Proteomes" id="UP000298340">
    <property type="component" value="Unassembled WGS sequence"/>
</dbReference>
<feature type="signal peptide" evidence="1">
    <location>
        <begin position="1"/>
        <end position="19"/>
    </location>
</feature>
<dbReference type="OrthoDB" id="1274930at2"/>
<dbReference type="RefSeq" id="WP_132037678.1">
    <property type="nucleotide sequence ID" value="NZ_QWDN01000001.1"/>
</dbReference>
<comment type="caution">
    <text evidence="4">The sequence shown here is derived from an EMBL/GenBank/DDBJ whole genome shotgun (WGS) entry which is preliminary data.</text>
</comment>
<dbReference type="EMBL" id="SLWA01000010">
    <property type="protein sequence ID" value="TCN52538.1"/>
    <property type="molecule type" value="Genomic_DNA"/>
</dbReference>
<dbReference type="InterPro" id="IPR046551">
    <property type="entry name" value="DUF6705"/>
</dbReference>
<evidence type="ECO:0000313" key="6">
    <source>
        <dbReference type="Proteomes" id="UP000298340"/>
    </source>
</evidence>
<dbReference type="Pfam" id="PF20448">
    <property type="entry name" value="DUF6705"/>
    <property type="match status" value="1"/>
</dbReference>
<feature type="chain" id="PRO_5043204932" description="DUF6705 domain-containing protein" evidence="1">
    <location>
        <begin position="20"/>
        <end position="182"/>
    </location>
</feature>
<reference evidence="3" key="3">
    <citation type="submission" date="2019-03" db="EMBL/GenBank/DDBJ databases">
        <authorList>
            <person name="Whitman W."/>
            <person name="Huntemann M."/>
            <person name="Clum A."/>
            <person name="Pillay M."/>
            <person name="Palaniappan K."/>
            <person name="Varghese N."/>
            <person name="Mikhailova N."/>
            <person name="Stamatis D."/>
            <person name="Reddy T."/>
            <person name="Daum C."/>
            <person name="Shapiro N."/>
            <person name="Ivanova N."/>
            <person name="Kyrpides N."/>
            <person name="Woyke T."/>
        </authorList>
    </citation>
    <scope>NUCLEOTIDE SEQUENCE</scope>
    <source>
        <strain evidence="3">P5626</strain>
    </source>
</reference>
<protein>
    <recommendedName>
        <fullName evidence="2">DUF6705 domain-containing protein</fullName>
    </recommendedName>
</protein>
<organism evidence="4 6">
    <name type="scientific">Flavobacterium circumlabens</name>
    <dbReference type="NCBI Taxonomy" id="2133765"/>
    <lineage>
        <taxon>Bacteria</taxon>
        <taxon>Pseudomonadati</taxon>
        <taxon>Bacteroidota</taxon>
        <taxon>Flavobacteriia</taxon>
        <taxon>Flavobacteriales</taxon>
        <taxon>Flavobacteriaceae</taxon>
        <taxon>Flavobacterium</taxon>
    </lineage>
</organism>
<accession>A0A4Y7UH37</accession>
<feature type="domain" description="DUF6705" evidence="2">
    <location>
        <begin position="1"/>
        <end position="98"/>
    </location>
</feature>
<evidence type="ECO:0000313" key="3">
    <source>
        <dbReference type="EMBL" id="TCN52538.1"/>
    </source>
</evidence>
<proteinExistence type="predicted"/>
<dbReference type="PROSITE" id="PS51257">
    <property type="entry name" value="PROKAR_LIPOPROTEIN"/>
    <property type="match status" value="1"/>
</dbReference>
<keyword evidence="1" id="KW-0732">Signal</keyword>
<reference evidence="3 5" key="1">
    <citation type="journal article" date="2015" name="Stand. Genomic Sci.">
        <title>Genomic Encyclopedia of Bacterial and Archaeal Type Strains, Phase III: the genomes of soil and plant-associated and newly described type strains.</title>
        <authorList>
            <person name="Whitman W.B."/>
            <person name="Woyke T."/>
            <person name="Klenk H.P."/>
            <person name="Zhou Y."/>
            <person name="Lilburn T.G."/>
            <person name="Beck B.J."/>
            <person name="De Vos P."/>
            <person name="Vandamme P."/>
            <person name="Eisen J.A."/>
            <person name="Garrity G."/>
            <person name="Hugenholtz P."/>
            <person name="Kyrpides N.C."/>
        </authorList>
    </citation>
    <scope>NUCLEOTIDE SEQUENCE [LARGE SCALE GENOMIC DNA]</scope>
    <source>
        <strain evidence="3 5">P5626</strain>
    </source>
</reference>
<evidence type="ECO:0000313" key="4">
    <source>
        <dbReference type="EMBL" id="TEB45501.1"/>
    </source>
</evidence>
<name>A0A4Y7UH37_9FLAO</name>
<evidence type="ECO:0000259" key="2">
    <source>
        <dbReference type="Pfam" id="PF20448"/>
    </source>
</evidence>
<dbReference type="EMBL" id="QWDN01000001">
    <property type="protein sequence ID" value="TEB45501.1"/>
    <property type="molecule type" value="Genomic_DNA"/>
</dbReference>
<evidence type="ECO:0000256" key="1">
    <source>
        <dbReference type="SAM" id="SignalP"/>
    </source>
</evidence>
<keyword evidence="5" id="KW-1185">Reference proteome</keyword>
<dbReference type="AlphaFoldDB" id="A0A4Y7UH37"/>
<sequence>MKKIIIGLTIILITLSCKAQQIVALETKLDEAPVGTYFKDSNGLLTKYIGTWKGTYENKNYTFIVTPYKKEFRGVFSDILSIRYLITSNTGVILQDTRSLPDGNNLVIAGLYFGKNFGYYVLSYIGENSQCGQTGDLFISTSKDNKQMKLYLAAYQDIIDGSKCPKVAEQILPTKSMLLNKQ</sequence>
<reference evidence="4 6" key="2">
    <citation type="journal article" date="2018" name="Syst. Appl. Microbiol.">
        <title>Flavobacterium circumlabens sp. nov. and Flavobacterium cupreum sp. nov., two psychrotrophic species isolated from Antarctic environmental samples.</title>
        <authorList>
            <person name="Kralova S."/>
            <person name="Busse H.J."/>
            <person name="Svec P."/>
            <person name="Maslanova I."/>
            <person name="Stankova E."/>
            <person name="Bartak M."/>
            <person name="Sedlacek I."/>
        </authorList>
    </citation>
    <scope>NUCLEOTIDE SEQUENCE [LARGE SCALE GENOMIC DNA]</scope>
    <source>
        <strain evidence="4 6">CCM 8828</strain>
    </source>
</reference>
<gene>
    <name evidence="4" type="ORF">D0809_00370</name>
    <name evidence="3" type="ORF">EV142_11076</name>
</gene>